<evidence type="ECO:0000313" key="10">
    <source>
        <dbReference type="Proteomes" id="UP000051863"/>
    </source>
</evidence>
<dbReference type="InterPro" id="IPR041122">
    <property type="entry name" value="RecJ_OB"/>
</dbReference>
<dbReference type="GO" id="GO:0006310">
    <property type="term" value="P:DNA recombination"/>
    <property type="evidence" value="ECO:0007669"/>
    <property type="project" value="InterPro"/>
</dbReference>
<evidence type="ECO:0000256" key="4">
    <source>
        <dbReference type="ARBA" id="ARBA00022801"/>
    </source>
</evidence>
<organism evidence="9 10">
    <name type="scientific">Stenotrophomonas terrae</name>
    <dbReference type="NCBI Taxonomy" id="405446"/>
    <lineage>
        <taxon>Bacteria</taxon>
        <taxon>Pseudomonadati</taxon>
        <taxon>Pseudomonadota</taxon>
        <taxon>Gammaproteobacteria</taxon>
        <taxon>Lysobacterales</taxon>
        <taxon>Lysobacteraceae</taxon>
        <taxon>Stenotrophomonas</taxon>
    </lineage>
</organism>
<protein>
    <recommendedName>
        <fullName evidence="2">Single-stranded-DNA-specific exonuclease RecJ</fullName>
    </recommendedName>
</protein>
<feature type="domain" description="DHHA1" evidence="7">
    <location>
        <begin position="357"/>
        <end position="454"/>
    </location>
</feature>
<dbReference type="Pfam" id="PF01368">
    <property type="entry name" value="DHH"/>
    <property type="match status" value="1"/>
</dbReference>
<dbReference type="FunFam" id="3.90.1640.30:FF:000001">
    <property type="entry name" value="Single-stranded-DNA-specific exonuclease RecJ"/>
    <property type="match status" value="1"/>
</dbReference>
<evidence type="ECO:0000256" key="5">
    <source>
        <dbReference type="ARBA" id="ARBA00022839"/>
    </source>
</evidence>
<feature type="domain" description="DDH" evidence="6">
    <location>
        <begin position="73"/>
        <end position="231"/>
    </location>
</feature>
<dbReference type="InterPro" id="IPR004610">
    <property type="entry name" value="RecJ"/>
</dbReference>
<dbReference type="Pfam" id="PF17768">
    <property type="entry name" value="RecJ_OB"/>
    <property type="match status" value="1"/>
</dbReference>
<dbReference type="AlphaFoldDB" id="A0A0R0CC95"/>
<dbReference type="InterPro" id="IPR001667">
    <property type="entry name" value="DDH_dom"/>
</dbReference>
<dbReference type="InterPro" id="IPR003156">
    <property type="entry name" value="DHHA1_dom"/>
</dbReference>
<keyword evidence="10" id="KW-1185">Reference proteome</keyword>
<reference evidence="9 10" key="1">
    <citation type="submission" date="2015-05" db="EMBL/GenBank/DDBJ databases">
        <title>Genome sequencing and analysis of members of genus Stenotrophomonas.</title>
        <authorList>
            <person name="Patil P.P."/>
            <person name="Midha S."/>
            <person name="Patil P.B."/>
        </authorList>
    </citation>
    <scope>NUCLEOTIDE SEQUENCE [LARGE SCALE GENOMIC DNA]</scope>
    <source>
        <strain evidence="9 10">DSM 18941</strain>
    </source>
</reference>
<name>A0A0R0CC95_9GAMM</name>
<accession>A0A0R0CC95</accession>
<sequence>MSENLKVVRRDTVASDGWGDETLPLLRRIYAARGAITPEQAQPRLAQLHAPELLGGMQAAVGLLADAIANDKRILIVGDFDCDGATACAVGVRGLRMLGARDVVHAVPNRVVHGYGLSPSLVEELAVLKPDLLVTVDHGIACHAGVRAAKALGWQVLVTDHHLPGEQLPPADAIVDPNVDGDAFPSKALAGVGVIFYVLMALRRHMREQAAFAEQPEPDLLSLLDLVAVGTVADLVALDDNNRALVSAGLRRLRAGKASVGLQALIEVSGRDVRRLSASDIGYAVAPRLNAAGRLEDMALGIELLLTEDPAQARHIATLLEEINAERRAVQQIMTDDAEKAVARALLDDDMQRPVAACLFDAEWHPGVVGLVASKMKDRLHRPVIAFAPAEPGGDALRGSARSISGFHIRDALAAINANHPGLMEKFGGHAMAAGLSLPLANLDAFKQAFVQQVQRSLDPALLQQQLLSDGELSPAELDFQHAEALRLAGPWGQGFAEPLFDGEFEVLEWRVLKERHLKLVLRQQGSTARINAIHFSGWTGTAPAQHVQVAYRLVSDDYRGGKAIQLIVEHCASV</sequence>
<dbReference type="Proteomes" id="UP000051863">
    <property type="component" value="Unassembled WGS sequence"/>
</dbReference>
<keyword evidence="4" id="KW-0378">Hydrolase</keyword>
<proteinExistence type="inferred from homology"/>
<comment type="similarity">
    <text evidence="1">Belongs to the RecJ family.</text>
</comment>
<dbReference type="GO" id="GO:0006281">
    <property type="term" value="P:DNA repair"/>
    <property type="evidence" value="ECO:0007669"/>
    <property type="project" value="InterPro"/>
</dbReference>
<dbReference type="InterPro" id="IPR051673">
    <property type="entry name" value="SSDNA_exonuclease_RecJ"/>
</dbReference>
<dbReference type="PATRIC" id="fig|405446.3.peg.1574"/>
<dbReference type="GO" id="GO:0008409">
    <property type="term" value="F:5'-3' exonuclease activity"/>
    <property type="evidence" value="ECO:0007669"/>
    <property type="project" value="InterPro"/>
</dbReference>
<dbReference type="EMBL" id="LDJJ01000033">
    <property type="protein sequence ID" value="KRG67263.1"/>
    <property type="molecule type" value="Genomic_DNA"/>
</dbReference>
<keyword evidence="3" id="KW-0540">Nuclease</keyword>
<dbReference type="Gene3D" id="3.10.310.30">
    <property type="match status" value="1"/>
</dbReference>
<evidence type="ECO:0000256" key="2">
    <source>
        <dbReference type="ARBA" id="ARBA00019841"/>
    </source>
</evidence>
<evidence type="ECO:0000256" key="1">
    <source>
        <dbReference type="ARBA" id="ARBA00005915"/>
    </source>
</evidence>
<keyword evidence="5 9" id="KW-0269">Exonuclease</keyword>
<dbReference type="GO" id="GO:0003676">
    <property type="term" value="F:nucleic acid binding"/>
    <property type="evidence" value="ECO:0007669"/>
    <property type="project" value="InterPro"/>
</dbReference>
<dbReference type="Gene3D" id="3.90.1640.30">
    <property type="match status" value="1"/>
</dbReference>
<gene>
    <name evidence="9" type="ORF">ABB27_10415</name>
</gene>
<dbReference type="InterPro" id="IPR038763">
    <property type="entry name" value="DHH_sf"/>
</dbReference>
<evidence type="ECO:0000256" key="3">
    <source>
        <dbReference type="ARBA" id="ARBA00022722"/>
    </source>
</evidence>
<dbReference type="PANTHER" id="PTHR30255">
    <property type="entry name" value="SINGLE-STRANDED-DNA-SPECIFIC EXONUCLEASE RECJ"/>
    <property type="match status" value="1"/>
</dbReference>
<evidence type="ECO:0000259" key="8">
    <source>
        <dbReference type="Pfam" id="PF17768"/>
    </source>
</evidence>
<dbReference type="PANTHER" id="PTHR30255:SF2">
    <property type="entry name" value="SINGLE-STRANDED-DNA-SPECIFIC EXONUCLEASE RECJ"/>
    <property type="match status" value="1"/>
</dbReference>
<dbReference type="Pfam" id="PF02272">
    <property type="entry name" value="DHHA1"/>
    <property type="match status" value="1"/>
</dbReference>
<dbReference type="RefSeq" id="WP_057628630.1">
    <property type="nucleotide sequence ID" value="NZ_LDJJ01000033.1"/>
</dbReference>
<evidence type="ECO:0000259" key="7">
    <source>
        <dbReference type="Pfam" id="PF02272"/>
    </source>
</evidence>
<dbReference type="OrthoDB" id="9809852at2"/>
<evidence type="ECO:0000259" key="6">
    <source>
        <dbReference type="Pfam" id="PF01368"/>
    </source>
</evidence>
<feature type="domain" description="RecJ OB" evidence="8">
    <location>
        <begin position="470"/>
        <end position="571"/>
    </location>
</feature>
<dbReference type="NCBIfam" id="TIGR00644">
    <property type="entry name" value="recJ"/>
    <property type="match status" value="1"/>
</dbReference>
<comment type="caution">
    <text evidence="9">The sequence shown here is derived from an EMBL/GenBank/DDBJ whole genome shotgun (WGS) entry which is preliminary data.</text>
</comment>
<evidence type="ECO:0000313" key="9">
    <source>
        <dbReference type="EMBL" id="KRG67263.1"/>
    </source>
</evidence>
<dbReference type="SUPFAM" id="SSF64182">
    <property type="entry name" value="DHH phosphoesterases"/>
    <property type="match status" value="1"/>
</dbReference>